<evidence type="ECO:0000256" key="2">
    <source>
        <dbReference type="ARBA" id="ARBA00022801"/>
    </source>
</evidence>
<comment type="caution">
    <text evidence="8">The sequence shown here is derived from an EMBL/GenBank/DDBJ whole genome shotgun (WGS) entry which is preliminary data.</text>
</comment>
<dbReference type="InterPro" id="IPR006710">
    <property type="entry name" value="Glyco_hydro_43"/>
</dbReference>
<feature type="domain" description="Beta-xylosidase C-terminal Concanavalin A-like" evidence="7">
    <location>
        <begin position="400"/>
        <end position="569"/>
    </location>
</feature>
<evidence type="ECO:0000313" key="9">
    <source>
        <dbReference type="Proteomes" id="UP001303115"/>
    </source>
</evidence>
<keyword evidence="2 5" id="KW-0378">Hydrolase</keyword>
<comment type="similarity">
    <text evidence="1 5">Belongs to the glycosyl hydrolase 43 family.</text>
</comment>
<dbReference type="Pfam" id="PF04616">
    <property type="entry name" value="Glyco_hydro_43"/>
    <property type="match status" value="1"/>
</dbReference>
<proteinExistence type="inferred from homology"/>
<dbReference type="InterPro" id="IPR041542">
    <property type="entry name" value="GH43_C2"/>
</dbReference>
<dbReference type="SUPFAM" id="SSF75005">
    <property type="entry name" value="Arabinanase/levansucrase/invertase"/>
    <property type="match status" value="1"/>
</dbReference>
<protein>
    <submittedName>
        <fullName evidence="8">Xylosidase: arabinofuranosidase</fullName>
    </submittedName>
</protein>
<reference evidence="9" key="1">
    <citation type="journal article" date="2023" name="Mol. Phylogenet. Evol.">
        <title>Genome-scale phylogeny and comparative genomics of the fungal order Sordariales.</title>
        <authorList>
            <person name="Hensen N."/>
            <person name="Bonometti L."/>
            <person name="Westerberg I."/>
            <person name="Brannstrom I.O."/>
            <person name="Guillou S."/>
            <person name="Cros-Aarteil S."/>
            <person name="Calhoun S."/>
            <person name="Haridas S."/>
            <person name="Kuo A."/>
            <person name="Mondo S."/>
            <person name="Pangilinan J."/>
            <person name="Riley R."/>
            <person name="LaButti K."/>
            <person name="Andreopoulos B."/>
            <person name="Lipzen A."/>
            <person name="Chen C."/>
            <person name="Yan M."/>
            <person name="Daum C."/>
            <person name="Ng V."/>
            <person name="Clum A."/>
            <person name="Steindorff A."/>
            <person name="Ohm R.A."/>
            <person name="Martin F."/>
            <person name="Silar P."/>
            <person name="Natvig D.O."/>
            <person name="Lalanne C."/>
            <person name="Gautier V."/>
            <person name="Ament-Velasquez S.L."/>
            <person name="Kruys A."/>
            <person name="Hutchinson M.I."/>
            <person name="Powell A.J."/>
            <person name="Barry K."/>
            <person name="Miller A.N."/>
            <person name="Grigoriev I.V."/>
            <person name="Debuchy R."/>
            <person name="Gladieux P."/>
            <person name="Hiltunen Thoren M."/>
            <person name="Johannesson H."/>
        </authorList>
    </citation>
    <scope>NUCLEOTIDE SEQUENCE [LARGE SCALE GENOMIC DNA]</scope>
    <source>
        <strain evidence="9">CBS 284.82</strain>
    </source>
</reference>
<keyword evidence="3 5" id="KW-0326">Glycosidase</keyword>
<dbReference type="PANTHER" id="PTHR42812">
    <property type="entry name" value="BETA-XYLOSIDASE"/>
    <property type="match status" value="1"/>
</dbReference>
<evidence type="ECO:0000256" key="5">
    <source>
        <dbReference type="RuleBase" id="RU361187"/>
    </source>
</evidence>
<keyword evidence="9" id="KW-1185">Reference proteome</keyword>
<dbReference type="AlphaFoldDB" id="A0AAN6PQ18"/>
<dbReference type="CDD" id="cd18833">
    <property type="entry name" value="GH43_PcXyl-like"/>
    <property type="match status" value="1"/>
</dbReference>
<dbReference type="Gene3D" id="2.60.120.200">
    <property type="match status" value="1"/>
</dbReference>
<feature type="signal peptide" evidence="6">
    <location>
        <begin position="1"/>
        <end position="20"/>
    </location>
</feature>
<sequence>MLALPKAFFAGLFASSIVQGSSVEQNRTMYNPAIPGWHSDPSCVFVAERDNTTFCTSSTFLLTPGLPIHASKDLTNWKLISHALSRESQYPEFDQSLAQSDGIWAATIRYHLGTFYIITIYNNQILSKQTGLIFRTTDPYNDSAWADPIRYDAEFIDPDLFWDDDGTAYVATAGTNLQTIDFETGRLSKPRTIWNGTTGIFLEGPHIYRKDGYYYLLVAEGGSGLNHSVTIARSTDIWGPYEGYERNPILTNRGTAELFQNIGHADLFHDKNGQWWAAALAWRSGPEGQTYPMGRETVVTPVTWEENGWPVFAPVRGVESGWSLPASRDIPGDGKFIDEPDVVDFRPHSTIPQNFGYWRWPDRAAYTVSPLGHPNTLQLTPSFANITAGWANYSAGYQIANLTMITRLQTATLFQYSVDVSFAPTARDEEAGVTVFLNQVQNINLGIVMLPASNSTTNSTSLAPHFRFLASGLGSDEKHVPAPSVTPVPPSWLGRPIRLSIHAENATHYTFYASATGCQSGEPRALGRAPATIVSGGMGPFTGALLGVYATSNGGAGSTPAYVSRWRYQNVAQEVVRGEFITE</sequence>
<dbReference type="InterPro" id="IPR023296">
    <property type="entry name" value="Glyco_hydro_beta-prop_sf"/>
</dbReference>
<accession>A0AAN6PQ18</accession>
<evidence type="ECO:0000256" key="4">
    <source>
        <dbReference type="PIRSR" id="PIRSR606710-2"/>
    </source>
</evidence>
<keyword evidence="6" id="KW-0732">Signal</keyword>
<dbReference type="GO" id="GO:0005975">
    <property type="term" value="P:carbohydrate metabolic process"/>
    <property type="evidence" value="ECO:0007669"/>
    <property type="project" value="InterPro"/>
</dbReference>
<dbReference type="InterPro" id="IPR013320">
    <property type="entry name" value="ConA-like_dom_sf"/>
</dbReference>
<dbReference type="PANTHER" id="PTHR42812:SF17">
    <property type="entry name" value="BETA-XYLOSIDASE C-TERMINAL CONCANAVALIN A-LIKE DOMAIN-CONTAINING PROTEIN-RELATED"/>
    <property type="match status" value="1"/>
</dbReference>
<evidence type="ECO:0000313" key="8">
    <source>
        <dbReference type="EMBL" id="KAK4044115.1"/>
    </source>
</evidence>
<organism evidence="8 9">
    <name type="scientific">Parachaetomium inaequale</name>
    <dbReference type="NCBI Taxonomy" id="2588326"/>
    <lineage>
        <taxon>Eukaryota</taxon>
        <taxon>Fungi</taxon>
        <taxon>Dikarya</taxon>
        <taxon>Ascomycota</taxon>
        <taxon>Pezizomycotina</taxon>
        <taxon>Sordariomycetes</taxon>
        <taxon>Sordariomycetidae</taxon>
        <taxon>Sordariales</taxon>
        <taxon>Chaetomiaceae</taxon>
        <taxon>Parachaetomium</taxon>
    </lineage>
</organism>
<feature type="chain" id="PRO_5043052096" evidence="6">
    <location>
        <begin position="21"/>
        <end position="583"/>
    </location>
</feature>
<evidence type="ECO:0000256" key="6">
    <source>
        <dbReference type="SAM" id="SignalP"/>
    </source>
</evidence>
<name>A0AAN6PQ18_9PEZI</name>
<dbReference type="Gene3D" id="2.115.10.20">
    <property type="entry name" value="Glycosyl hydrolase domain, family 43"/>
    <property type="match status" value="1"/>
</dbReference>
<evidence type="ECO:0000259" key="7">
    <source>
        <dbReference type="Pfam" id="PF17851"/>
    </source>
</evidence>
<dbReference type="InterPro" id="IPR051795">
    <property type="entry name" value="Glycosyl_Hydrlase_43"/>
</dbReference>
<evidence type="ECO:0000256" key="3">
    <source>
        <dbReference type="ARBA" id="ARBA00023295"/>
    </source>
</evidence>
<gene>
    <name evidence="8" type="ORF">C8A01DRAFT_31715</name>
</gene>
<dbReference type="GO" id="GO:0004553">
    <property type="term" value="F:hydrolase activity, hydrolyzing O-glycosyl compounds"/>
    <property type="evidence" value="ECO:0007669"/>
    <property type="project" value="InterPro"/>
</dbReference>
<dbReference type="SUPFAM" id="SSF49899">
    <property type="entry name" value="Concanavalin A-like lectins/glucanases"/>
    <property type="match status" value="1"/>
</dbReference>
<evidence type="ECO:0000256" key="1">
    <source>
        <dbReference type="ARBA" id="ARBA00009865"/>
    </source>
</evidence>
<feature type="site" description="Important for catalytic activity, responsible for pKa modulation of the active site Glu and correct orientation of both the proton donor and substrate" evidence="4">
    <location>
        <position position="157"/>
    </location>
</feature>
<dbReference type="EMBL" id="MU854321">
    <property type="protein sequence ID" value="KAK4044115.1"/>
    <property type="molecule type" value="Genomic_DNA"/>
</dbReference>
<dbReference type="Pfam" id="PF17851">
    <property type="entry name" value="GH43_C2"/>
    <property type="match status" value="1"/>
</dbReference>
<dbReference type="Proteomes" id="UP001303115">
    <property type="component" value="Unassembled WGS sequence"/>
</dbReference>